<feature type="binding site" evidence="8">
    <location>
        <position position="184"/>
    </location>
    <ligand>
        <name>ATP</name>
        <dbReference type="ChEBI" id="CHEBI:30616"/>
    </ligand>
</feature>
<protein>
    <recommendedName>
        <fullName evidence="8">Tryptophan--tRNA ligase</fullName>
        <ecNumber evidence="8">6.1.1.2</ecNumber>
    </recommendedName>
    <alternativeName>
        <fullName evidence="8">Tryptophanyl-tRNA synthetase</fullName>
        <shortName evidence="8">TrpRS</shortName>
    </alternativeName>
</protein>
<dbReference type="GO" id="GO:0006436">
    <property type="term" value="P:tryptophanyl-tRNA aminoacylation"/>
    <property type="evidence" value="ECO:0007669"/>
    <property type="project" value="UniProtKB-UniRule"/>
</dbReference>
<proteinExistence type="inferred from homology"/>
<keyword evidence="6 8" id="KW-0030">Aminoacyl-tRNA synthetase</keyword>
<dbReference type="Gene3D" id="1.10.240.10">
    <property type="entry name" value="Tyrosyl-Transfer RNA Synthetase"/>
    <property type="match status" value="1"/>
</dbReference>
<dbReference type="PRINTS" id="PR01039">
    <property type="entry name" value="TRNASYNTHTRP"/>
</dbReference>
<evidence type="ECO:0000256" key="8">
    <source>
        <dbReference type="HAMAP-Rule" id="MF_00140"/>
    </source>
</evidence>
<dbReference type="SUPFAM" id="SSF52374">
    <property type="entry name" value="Nucleotidylyl transferase"/>
    <property type="match status" value="1"/>
</dbReference>
<dbReference type="InterPro" id="IPR024109">
    <property type="entry name" value="Trp-tRNA-ligase_bac-type"/>
</dbReference>
<evidence type="ECO:0000256" key="1">
    <source>
        <dbReference type="ARBA" id="ARBA00005594"/>
    </source>
</evidence>
<comment type="caution">
    <text evidence="10">The sequence shown here is derived from an EMBL/GenBank/DDBJ whole genome shotgun (WGS) entry which is preliminary data.</text>
</comment>
<keyword evidence="3 8" id="KW-0547">Nucleotide-binding</keyword>
<evidence type="ECO:0000256" key="3">
    <source>
        <dbReference type="ARBA" id="ARBA00022741"/>
    </source>
</evidence>
<evidence type="ECO:0000313" key="10">
    <source>
        <dbReference type="EMBL" id="OHA47834.1"/>
    </source>
</evidence>
<gene>
    <name evidence="8" type="primary">trpS</name>
    <name evidence="10" type="ORF">A2806_02195</name>
</gene>
<dbReference type="GO" id="GO:0005524">
    <property type="term" value="F:ATP binding"/>
    <property type="evidence" value="ECO:0007669"/>
    <property type="project" value="UniProtKB-UniRule"/>
</dbReference>
<keyword evidence="8" id="KW-0963">Cytoplasm</keyword>
<keyword evidence="5 8" id="KW-0648">Protein biosynthesis</keyword>
<dbReference type="PROSITE" id="PS00178">
    <property type="entry name" value="AA_TRNA_LIGASE_I"/>
    <property type="match status" value="1"/>
</dbReference>
<feature type="binding site" evidence="8">
    <location>
        <begin position="193"/>
        <end position="197"/>
    </location>
    <ligand>
        <name>ATP</name>
        <dbReference type="ChEBI" id="CHEBI:30616"/>
    </ligand>
</feature>
<dbReference type="PANTHER" id="PTHR43766">
    <property type="entry name" value="TRYPTOPHAN--TRNA LIGASE, MITOCHONDRIAL"/>
    <property type="match status" value="1"/>
</dbReference>
<feature type="binding site" evidence="8">
    <location>
        <position position="133"/>
    </location>
    <ligand>
        <name>L-tryptophan</name>
        <dbReference type="ChEBI" id="CHEBI:57912"/>
    </ligand>
</feature>
<dbReference type="GO" id="GO:0005829">
    <property type="term" value="C:cytosol"/>
    <property type="evidence" value="ECO:0007669"/>
    <property type="project" value="TreeGrafter"/>
</dbReference>
<comment type="catalytic activity">
    <reaction evidence="7 8">
        <text>tRNA(Trp) + L-tryptophan + ATP = L-tryptophyl-tRNA(Trp) + AMP + diphosphate + H(+)</text>
        <dbReference type="Rhea" id="RHEA:24080"/>
        <dbReference type="Rhea" id="RHEA-COMP:9671"/>
        <dbReference type="Rhea" id="RHEA-COMP:9705"/>
        <dbReference type="ChEBI" id="CHEBI:15378"/>
        <dbReference type="ChEBI" id="CHEBI:30616"/>
        <dbReference type="ChEBI" id="CHEBI:33019"/>
        <dbReference type="ChEBI" id="CHEBI:57912"/>
        <dbReference type="ChEBI" id="CHEBI:78442"/>
        <dbReference type="ChEBI" id="CHEBI:78535"/>
        <dbReference type="ChEBI" id="CHEBI:456215"/>
        <dbReference type="EC" id="6.1.1.2"/>
    </reaction>
</comment>
<comment type="function">
    <text evidence="8">Catalyzes the attachment of tryptophan to tRNA(Trp).</text>
</comment>
<dbReference type="EC" id="6.1.1.2" evidence="8"/>
<dbReference type="PANTHER" id="PTHR43766:SF1">
    <property type="entry name" value="TRYPTOPHAN--TRNA LIGASE, MITOCHONDRIAL"/>
    <property type="match status" value="1"/>
</dbReference>
<feature type="binding site" evidence="8">
    <location>
        <begin position="145"/>
        <end position="147"/>
    </location>
    <ligand>
        <name>ATP</name>
        <dbReference type="ChEBI" id="CHEBI:30616"/>
    </ligand>
</feature>
<dbReference type="InterPro" id="IPR001412">
    <property type="entry name" value="aa-tRNA-synth_I_CS"/>
</dbReference>
<comment type="subunit">
    <text evidence="8">Homodimer.</text>
</comment>
<dbReference type="NCBIfam" id="TIGR00233">
    <property type="entry name" value="trpS"/>
    <property type="match status" value="1"/>
</dbReference>
<evidence type="ECO:0000256" key="4">
    <source>
        <dbReference type="ARBA" id="ARBA00022840"/>
    </source>
</evidence>
<comment type="subcellular location">
    <subcellularLocation>
        <location evidence="8">Cytoplasm</location>
    </subcellularLocation>
</comment>
<dbReference type="GO" id="GO:0004830">
    <property type="term" value="F:tryptophan-tRNA ligase activity"/>
    <property type="evidence" value="ECO:0007669"/>
    <property type="project" value="UniProtKB-UniRule"/>
</dbReference>
<dbReference type="InterPro" id="IPR014729">
    <property type="entry name" value="Rossmann-like_a/b/a_fold"/>
</dbReference>
<evidence type="ECO:0000256" key="6">
    <source>
        <dbReference type="ARBA" id="ARBA00023146"/>
    </source>
</evidence>
<dbReference type="HAMAP" id="MF_00140_B">
    <property type="entry name" value="Trp_tRNA_synth_B"/>
    <property type="match status" value="1"/>
</dbReference>
<dbReference type="Proteomes" id="UP000177629">
    <property type="component" value="Unassembled WGS sequence"/>
</dbReference>
<comment type="similarity">
    <text evidence="1 8 9">Belongs to the class-I aminoacyl-tRNA synthetase family.</text>
</comment>
<dbReference type="Pfam" id="PF00579">
    <property type="entry name" value="tRNA-synt_1b"/>
    <property type="match status" value="1"/>
</dbReference>
<dbReference type="CDD" id="cd00806">
    <property type="entry name" value="TrpRS_core"/>
    <property type="match status" value="1"/>
</dbReference>
<organism evidence="10 11">
    <name type="scientific">Candidatus Terrybacteria bacterium RIFCSPHIGHO2_01_FULL_48_17</name>
    <dbReference type="NCBI Taxonomy" id="1802362"/>
    <lineage>
        <taxon>Bacteria</taxon>
        <taxon>Candidatus Terryibacteriota</taxon>
    </lineage>
</organism>
<dbReference type="AlphaFoldDB" id="A0A1G2PHM6"/>
<evidence type="ECO:0000256" key="7">
    <source>
        <dbReference type="ARBA" id="ARBA00049929"/>
    </source>
</evidence>
<dbReference type="FunFam" id="1.10.240.10:FF:000002">
    <property type="entry name" value="Tryptophan--tRNA ligase"/>
    <property type="match status" value="1"/>
</dbReference>
<dbReference type="EMBL" id="MHSS01000013">
    <property type="protein sequence ID" value="OHA47834.1"/>
    <property type="molecule type" value="Genomic_DNA"/>
</dbReference>
<evidence type="ECO:0000256" key="2">
    <source>
        <dbReference type="ARBA" id="ARBA00022598"/>
    </source>
</evidence>
<reference evidence="10 11" key="1">
    <citation type="journal article" date="2016" name="Nat. Commun.">
        <title>Thousands of microbial genomes shed light on interconnected biogeochemical processes in an aquifer system.</title>
        <authorList>
            <person name="Anantharaman K."/>
            <person name="Brown C.T."/>
            <person name="Hug L.A."/>
            <person name="Sharon I."/>
            <person name="Castelle C.J."/>
            <person name="Probst A.J."/>
            <person name="Thomas B.C."/>
            <person name="Singh A."/>
            <person name="Wilkins M.J."/>
            <person name="Karaoz U."/>
            <person name="Brodie E.L."/>
            <person name="Williams K.H."/>
            <person name="Hubbard S.S."/>
            <person name="Banfield J.F."/>
        </authorList>
    </citation>
    <scope>NUCLEOTIDE SEQUENCE [LARGE SCALE GENOMIC DNA]</scope>
</reference>
<dbReference type="Gene3D" id="3.40.50.620">
    <property type="entry name" value="HUPs"/>
    <property type="match status" value="1"/>
</dbReference>
<dbReference type="STRING" id="1802362.A2806_02195"/>
<evidence type="ECO:0000256" key="9">
    <source>
        <dbReference type="RuleBase" id="RU363036"/>
    </source>
</evidence>
<feature type="short sequence motif" description="'HIGH' region" evidence="8">
    <location>
        <begin position="9"/>
        <end position="17"/>
    </location>
</feature>
<keyword evidence="2 8" id="KW-0436">Ligase</keyword>
<evidence type="ECO:0000313" key="11">
    <source>
        <dbReference type="Proteomes" id="UP000177629"/>
    </source>
</evidence>
<dbReference type="InterPro" id="IPR002306">
    <property type="entry name" value="Trp-tRNA-ligase"/>
</dbReference>
<evidence type="ECO:0000256" key="5">
    <source>
        <dbReference type="ARBA" id="ARBA00022917"/>
    </source>
</evidence>
<dbReference type="InterPro" id="IPR050203">
    <property type="entry name" value="Trp-tRNA_synthetase"/>
</dbReference>
<sequence>MRILSGIQPSGTLHIGNYLGAIKQWIELQQEHECLFLIVDLHAITEPYEPKEMQQRTKNIALDYLALGLDPKRCTLFVQSHIPEHTELMWLLTTVAQIGELERMTQYKDKAQQFAKQGVNAGLLLYPVLMAADILLYKTEGVPVGEDQVQHLELTRTIAKRFNSRFGNLFPEPKAILAQQGARIMSLKEPTKKMSKSHVEDSYIALSDVPDLIRKKIKRAVTDSGTEIVYDPNGKPALSNLLTIFSAFSGKDAKELVREYRSRGYDIFKKELGEVVARELSLFQQKRKRLENTPEYIDAVLETGRNAARNIAQKTLHEVKEKMGLI</sequence>
<accession>A0A1G2PHM6</accession>
<dbReference type="InterPro" id="IPR002305">
    <property type="entry name" value="aa-tRNA-synth_Ic"/>
</dbReference>
<feature type="binding site" evidence="8">
    <location>
        <begin position="8"/>
        <end position="10"/>
    </location>
    <ligand>
        <name>ATP</name>
        <dbReference type="ChEBI" id="CHEBI:30616"/>
    </ligand>
</feature>
<feature type="short sequence motif" description="'KMSKS' region" evidence="8">
    <location>
        <begin position="193"/>
        <end position="197"/>
    </location>
</feature>
<keyword evidence="4 8" id="KW-0067">ATP-binding</keyword>
<name>A0A1G2PHM6_9BACT</name>
<feature type="binding site" evidence="8">
    <location>
        <begin position="16"/>
        <end position="17"/>
    </location>
    <ligand>
        <name>ATP</name>
        <dbReference type="ChEBI" id="CHEBI:30616"/>
    </ligand>
</feature>